<gene>
    <name evidence="2" type="ORF">QN277_019682</name>
</gene>
<sequence>MDAHRDPLVQINDFQLHDFIDDTNFDQFINLLHRENEHSFCNFDSDLINVYLADTQFLPLPANPFESNNAVVNVYDPTSTLSSFSCFDGKVKGGRGEEENDSSTATTNTTTKTTTRDNAKHKSKTDRSKTLISERRRRG</sequence>
<dbReference type="EMBL" id="JAWXYG010000005">
    <property type="protein sequence ID" value="KAK4270917.1"/>
    <property type="molecule type" value="Genomic_DNA"/>
</dbReference>
<feature type="compositionally biased region" description="Basic and acidic residues" evidence="1">
    <location>
        <begin position="114"/>
        <end position="139"/>
    </location>
</feature>
<comment type="caution">
    <text evidence="2">The sequence shown here is derived from an EMBL/GenBank/DDBJ whole genome shotgun (WGS) entry which is preliminary data.</text>
</comment>
<keyword evidence="3" id="KW-1185">Reference proteome</keyword>
<evidence type="ECO:0000313" key="2">
    <source>
        <dbReference type="EMBL" id="KAK4270917.1"/>
    </source>
</evidence>
<proteinExistence type="predicted"/>
<dbReference type="Proteomes" id="UP001293593">
    <property type="component" value="Unassembled WGS sequence"/>
</dbReference>
<feature type="compositionally biased region" description="Low complexity" evidence="1">
    <location>
        <begin position="104"/>
        <end position="113"/>
    </location>
</feature>
<evidence type="ECO:0000313" key="3">
    <source>
        <dbReference type="Proteomes" id="UP001293593"/>
    </source>
</evidence>
<reference evidence="2" key="1">
    <citation type="submission" date="2023-10" db="EMBL/GenBank/DDBJ databases">
        <title>Chromosome-level genome of the transformable northern wattle, Acacia crassicarpa.</title>
        <authorList>
            <person name="Massaro I."/>
            <person name="Sinha N.R."/>
            <person name="Poethig S."/>
            <person name="Leichty A.R."/>
        </authorList>
    </citation>
    <scope>NUCLEOTIDE SEQUENCE</scope>
    <source>
        <strain evidence="2">Acra3RX</strain>
        <tissue evidence="2">Leaf</tissue>
    </source>
</reference>
<accession>A0AAE1JMC7</accession>
<protein>
    <submittedName>
        <fullName evidence="2">Uncharacterized protein</fullName>
    </submittedName>
</protein>
<dbReference type="AlphaFoldDB" id="A0AAE1JMC7"/>
<organism evidence="2 3">
    <name type="scientific">Acacia crassicarpa</name>
    <name type="common">northern wattle</name>
    <dbReference type="NCBI Taxonomy" id="499986"/>
    <lineage>
        <taxon>Eukaryota</taxon>
        <taxon>Viridiplantae</taxon>
        <taxon>Streptophyta</taxon>
        <taxon>Embryophyta</taxon>
        <taxon>Tracheophyta</taxon>
        <taxon>Spermatophyta</taxon>
        <taxon>Magnoliopsida</taxon>
        <taxon>eudicotyledons</taxon>
        <taxon>Gunneridae</taxon>
        <taxon>Pentapetalae</taxon>
        <taxon>rosids</taxon>
        <taxon>fabids</taxon>
        <taxon>Fabales</taxon>
        <taxon>Fabaceae</taxon>
        <taxon>Caesalpinioideae</taxon>
        <taxon>mimosoid clade</taxon>
        <taxon>Acacieae</taxon>
        <taxon>Acacia</taxon>
    </lineage>
</organism>
<name>A0AAE1JMC7_9FABA</name>
<evidence type="ECO:0000256" key="1">
    <source>
        <dbReference type="SAM" id="MobiDB-lite"/>
    </source>
</evidence>
<feature type="region of interest" description="Disordered" evidence="1">
    <location>
        <begin position="92"/>
        <end position="139"/>
    </location>
</feature>